<protein>
    <submittedName>
        <fullName evidence="1">Uncharacterized protein</fullName>
    </submittedName>
</protein>
<accession>A8Q3Y3</accession>
<dbReference type="EMBL" id="AAYY01000009">
    <property type="protein sequence ID" value="EDP42883.1"/>
    <property type="molecule type" value="Genomic_DNA"/>
</dbReference>
<dbReference type="RefSeq" id="XP_001730097.1">
    <property type="nucleotide sequence ID" value="XM_001730045.1"/>
</dbReference>
<organism evidence="1 2">
    <name type="scientific">Malassezia globosa (strain ATCC MYA-4612 / CBS 7966)</name>
    <name type="common">Dandruff-associated fungus</name>
    <dbReference type="NCBI Taxonomy" id="425265"/>
    <lineage>
        <taxon>Eukaryota</taxon>
        <taxon>Fungi</taxon>
        <taxon>Dikarya</taxon>
        <taxon>Basidiomycota</taxon>
        <taxon>Ustilaginomycotina</taxon>
        <taxon>Malasseziomycetes</taxon>
        <taxon>Malasseziales</taxon>
        <taxon>Malasseziaceae</taxon>
        <taxon>Malassezia</taxon>
    </lineage>
</organism>
<gene>
    <name evidence="1" type="ORF">MGL_2479</name>
</gene>
<dbReference type="GeneID" id="5854399"/>
<dbReference type="VEuPathDB" id="FungiDB:MGL_2479"/>
<keyword evidence="2" id="KW-1185">Reference proteome</keyword>
<evidence type="ECO:0000313" key="1">
    <source>
        <dbReference type="EMBL" id="EDP42883.1"/>
    </source>
</evidence>
<sequence>MEAFDFHSDYPLEDLASFYPTTKSVMHPDVALHDHSDPLMFPSDVHNRANHAMQMLNDETSHSQNVVSPDQLPIDGLHTQQVEHMFHERMTGFQRPNSAASSDHLSMHAYAAVPNQNDQRSMTADMPPALDMPFSMPGKLPHMTGNAFLPRTDVSLDNSPQDSQSMTPMSSISVRIEGASAGTCLPFQPLTRSKNHVLLWSHLQSHQPAYSLKSARQARMISFLP</sequence>
<dbReference type="Proteomes" id="UP000008837">
    <property type="component" value="Unassembled WGS sequence"/>
</dbReference>
<dbReference type="KEGG" id="mgl:MGL_2479"/>
<reference evidence="1 2" key="1">
    <citation type="journal article" date="2007" name="Proc. Natl. Acad. Sci. U.S.A.">
        <title>Dandruff-associated Malassezia genomes reveal convergent and divergent virulence traits shared with plant and human fungal pathogens.</title>
        <authorList>
            <person name="Xu J."/>
            <person name="Saunders C.W."/>
            <person name="Hu P."/>
            <person name="Grant R.A."/>
            <person name="Boekhout T."/>
            <person name="Kuramae E.E."/>
            <person name="Kronstad J.W."/>
            <person name="Deangelis Y.M."/>
            <person name="Reeder N.L."/>
            <person name="Johnstone K.R."/>
            <person name="Leland M."/>
            <person name="Fieno A.M."/>
            <person name="Begley W.M."/>
            <person name="Sun Y."/>
            <person name="Lacey M.P."/>
            <person name="Chaudhary T."/>
            <person name="Keough T."/>
            <person name="Chu L."/>
            <person name="Sears R."/>
            <person name="Yuan B."/>
            <person name="Dawson T.L.Jr."/>
        </authorList>
    </citation>
    <scope>NUCLEOTIDE SEQUENCE [LARGE SCALE GENOMIC DNA]</scope>
    <source>
        <strain evidence="2">ATCC MYA-4612 / CBS 7966</strain>
    </source>
</reference>
<comment type="caution">
    <text evidence="1">The sequence shown here is derived from an EMBL/GenBank/DDBJ whole genome shotgun (WGS) entry which is preliminary data.</text>
</comment>
<name>A8Q3Y3_MALGO</name>
<proteinExistence type="predicted"/>
<evidence type="ECO:0000313" key="2">
    <source>
        <dbReference type="Proteomes" id="UP000008837"/>
    </source>
</evidence>
<dbReference type="AlphaFoldDB" id="A8Q3Y3"/>
<dbReference type="InParanoid" id="A8Q3Y3"/>